<feature type="compositionally biased region" description="Basic and acidic residues" evidence="2">
    <location>
        <begin position="17"/>
        <end position="36"/>
    </location>
</feature>
<protein>
    <submittedName>
        <fullName evidence="4">Trichohyalin-like</fullName>
    </submittedName>
</protein>
<feature type="coiled-coil region" evidence="1">
    <location>
        <begin position="1128"/>
        <end position="1180"/>
    </location>
</feature>
<feature type="non-terminal residue" evidence="4">
    <location>
        <position position="1569"/>
    </location>
</feature>
<feature type="compositionally biased region" description="Basic and acidic residues" evidence="2">
    <location>
        <begin position="547"/>
        <end position="556"/>
    </location>
</feature>
<evidence type="ECO:0000313" key="3">
    <source>
        <dbReference type="Proteomes" id="UP000695023"/>
    </source>
</evidence>
<dbReference type="RefSeq" id="XP_005754578.2">
    <property type="nucleotide sequence ID" value="XM_005754521.2"/>
</dbReference>
<evidence type="ECO:0000256" key="1">
    <source>
        <dbReference type="SAM" id="Coils"/>
    </source>
</evidence>
<sequence length="1569" mass="188678">MENKDSRMTTEWNSTMENRKQSDSKQTRTDMKTQKETLKRQRQLICQAMEEIEQLWRQTERKTNEIDFLKTKTEGQQEDIERLTSEKNKHHLLLKQFNFQIKNITEKLKQSKNSVAKEKTNFLKMWTKIYQEKDTLDGRRQYFINERHKLDTIKASKTESPIREEPKEPLNEQVKRELDILENATEKNREIMLEVKKVKEKMEKTKANIQQALKRNKKDISKNSEQINHIKHIMYVKINMVKHRWASIIKQAEMKKIHMYKEGQRERNDGKATFDTVKRKLCRIQEEMEKLWDVLEDSEQPLEVTQSAKQQLMAENNHMNIKMNIDYQKQQDSDLSFKVTHIQPERDDLKRVEMKLKTGRENVEKDKPNTYMQNLISEEEENNEVLCNKGEETKQSMRDFTEVKAQTKWTNFREKQKRREVERLLEKIRKERDELEIMKTKIQRQKERVEQKLENTVTEIKGKIEKTGAEMNNTWEKMQRTQREISKNQEEAKNYMEKLTSMKTWVNKWISAQSTIKHTFSVNASKLQESQYEIDTDSLEDQTSAIPKEKRGKESITDTTSLQNSVTLDDQHQNKKIKEQQKEHFESKYCFAEGKNGEQDFCLQMRTEIHEEVVHDKTELLIIVREREEVEKLIRNLKQQEGEIEEQIKYTIDNMKEKTQDIKRLILEINDLQRADTVITVGETENAQEVLTKLLEETEQRKILMVNTKVFKNEIIKYEVQEGDDAKKIKQESSLIRLNVNKQKLIQKSGEEMKKHVEHTDEDKKDRGADIQRLRAEIYKTQEIIRTLRGGLENLAEKNNMDKYQQNEGSEIEGLLKDIKQFQEFLEIVKTKIKQSEVHMTEEMSNIKSMKTAVKKKTRELDQRLENTLKERDGLDIFKIKMQRQTELIRQNLEKMAKVKSTVEKIAAKTRRKIEEIEISMKETEIKLRQFKDLDCINLNLTKGAKPDMEHGSTPKQRTALEIFKTEIKKTMDNKRDKLTKNKMDKETEETESLKQVNEKLEEVKLSLDSLGQKNKKSVSENVKQIIKREETEMTEQIQTAIKNEKMVKQLTETEIQEEQVNQLREKTERKEQELDDGVHMTKRQIREMELLQSELKIKVKEFERFFRKSMRKKEEIEIMWYEIQQEKEALRTEIKKKRRELDQRLEMTMRKRDELEVLRVKLKRQMEELAEEKQRDHNLFIHLPNEHEKHFGRKDVKMLMEKIKNHSLKVSQYTIYIQDIRDKFNLHMGTIRTEIKILENVNAHLEKDRKGFREVEAENKNITNKMKRLKYQLNILFGRVTIQDTAEMDETINIWEKIQREKQKLDMRLENIKRERQEIEVLVVELEMKKRENQRVIKTRIQKERKIKRIWATFKEERTALVRETKQKKEVEQRREEIIKHQGEQEIKQKLQKEKKGMQSEIEDMRMKEKRKQIQKQWELIKKYLGEYKKVIKNTQFIIGIIQNENKHMQDQKTFYMTKRKETLNIKSELNRQKEIIRCALKNIQQEPKHGEQVETKIKTEQGKHENERKKIYEIEKDALDDLSADESQDKEDLERVKELLKKNQKLDMRGCKIKKEIDILKQKNENI</sequence>
<feature type="coiled-coil region" evidence="1">
    <location>
        <begin position="907"/>
        <end position="934"/>
    </location>
</feature>
<gene>
    <name evidence="4" type="primary">LOC102193464</name>
</gene>
<name>A0A9Y3W133_9CICH</name>
<feature type="coiled-coil region" evidence="1">
    <location>
        <begin position="171"/>
        <end position="219"/>
    </location>
</feature>
<evidence type="ECO:0000256" key="2">
    <source>
        <dbReference type="SAM" id="MobiDB-lite"/>
    </source>
</evidence>
<keyword evidence="3" id="KW-1185">Reference proteome</keyword>
<feature type="coiled-coil region" evidence="1">
    <location>
        <begin position="1362"/>
        <end position="1409"/>
    </location>
</feature>
<organism evidence="3 4">
    <name type="scientific">Pundamilia nyererei</name>
    <dbReference type="NCBI Taxonomy" id="303518"/>
    <lineage>
        <taxon>Eukaryota</taxon>
        <taxon>Metazoa</taxon>
        <taxon>Chordata</taxon>
        <taxon>Craniata</taxon>
        <taxon>Vertebrata</taxon>
        <taxon>Euteleostomi</taxon>
        <taxon>Actinopterygii</taxon>
        <taxon>Neopterygii</taxon>
        <taxon>Teleostei</taxon>
        <taxon>Neoteleostei</taxon>
        <taxon>Acanthomorphata</taxon>
        <taxon>Ovalentaria</taxon>
        <taxon>Cichlomorphae</taxon>
        <taxon>Cichliformes</taxon>
        <taxon>Cichlidae</taxon>
        <taxon>African cichlids</taxon>
        <taxon>Pseudocrenilabrinae</taxon>
        <taxon>Haplochromini</taxon>
        <taxon>Pundamilia</taxon>
    </lineage>
</organism>
<proteinExistence type="predicted"/>
<accession>A0A9Y3W133</accession>
<feature type="coiled-coil region" evidence="1">
    <location>
        <begin position="620"/>
        <end position="701"/>
    </location>
</feature>
<feature type="region of interest" description="Disordered" evidence="2">
    <location>
        <begin position="538"/>
        <end position="562"/>
    </location>
</feature>
<evidence type="ECO:0000313" key="4">
    <source>
        <dbReference type="RefSeq" id="XP_005754578.2"/>
    </source>
</evidence>
<feature type="region of interest" description="Disordered" evidence="2">
    <location>
        <begin position="1"/>
        <end position="36"/>
    </location>
</feature>
<feature type="coiled-coil region" evidence="1">
    <location>
        <begin position="969"/>
        <end position="1014"/>
    </location>
</feature>
<dbReference type="GeneID" id="102193464"/>
<dbReference type="Proteomes" id="UP000695023">
    <property type="component" value="Unplaced"/>
</dbReference>
<reference evidence="4" key="1">
    <citation type="submission" date="2025-08" db="UniProtKB">
        <authorList>
            <consortium name="RefSeq"/>
        </authorList>
    </citation>
    <scope>IDENTIFICATION</scope>
</reference>
<feature type="coiled-coil region" evidence="1">
    <location>
        <begin position="411"/>
        <end position="498"/>
    </location>
</feature>
<feature type="coiled-coil region" evidence="1">
    <location>
        <begin position="1253"/>
        <end position="1333"/>
    </location>
</feature>
<keyword evidence="1" id="KW-0175">Coiled coil</keyword>